<name>A0ACA9NVN9_9GLOM</name>
<gene>
    <name evidence="1" type="ORF">SCALOS_LOCUS9602</name>
</gene>
<dbReference type="EMBL" id="CAJVPM010030735">
    <property type="protein sequence ID" value="CAG8677516.1"/>
    <property type="molecule type" value="Genomic_DNA"/>
</dbReference>
<protein>
    <submittedName>
        <fullName evidence="1">2114_t:CDS:1</fullName>
    </submittedName>
</protein>
<sequence length="60" mass="6900">NNIDPNENTGDFEEDENIDATQSKNQVDDTRDQIFLNSEFDEDFDLARRNIHPADNTSAK</sequence>
<organism evidence="1 2">
    <name type="scientific">Scutellospora calospora</name>
    <dbReference type="NCBI Taxonomy" id="85575"/>
    <lineage>
        <taxon>Eukaryota</taxon>
        <taxon>Fungi</taxon>
        <taxon>Fungi incertae sedis</taxon>
        <taxon>Mucoromycota</taxon>
        <taxon>Glomeromycotina</taxon>
        <taxon>Glomeromycetes</taxon>
        <taxon>Diversisporales</taxon>
        <taxon>Gigasporaceae</taxon>
        <taxon>Scutellospora</taxon>
    </lineage>
</organism>
<evidence type="ECO:0000313" key="1">
    <source>
        <dbReference type="EMBL" id="CAG8677516.1"/>
    </source>
</evidence>
<evidence type="ECO:0000313" key="2">
    <source>
        <dbReference type="Proteomes" id="UP000789860"/>
    </source>
</evidence>
<proteinExistence type="predicted"/>
<keyword evidence="2" id="KW-1185">Reference proteome</keyword>
<accession>A0ACA9NVN9</accession>
<reference evidence="1" key="1">
    <citation type="submission" date="2021-06" db="EMBL/GenBank/DDBJ databases">
        <authorList>
            <person name="Kallberg Y."/>
            <person name="Tangrot J."/>
            <person name="Rosling A."/>
        </authorList>
    </citation>
    <scope>NUCLEOTIDE SEQUENCE</scope>
    <source>
        <strain evidence="1">AU212A</strain>
    </source>
</reference>
<dbReference type="Proteomes" id="UP000789860">
    <property type="component" value="Unassembled WGS sequence"/>
</dbReference>
<feature type="non-terminal residue" evidence="1">
    <location>
        <position position="1"/>
    </location>
</feature>
<comment type="caution">
    <text evidence="1">The sequence shown here is derived from an EMBL/GenBank/DDBJ whole genome shotgun (WGS) entry which is preliminary data.</text>
</comment>